<dbReference type="SUPFAM" id="SSF56436">
    <property type="entry name" value="C-type lectin-like"/>
    <property type="match status" value="1"/>
</dbReference>
<dbReference type="RefSeq" id="XP_038071983.1">
    <property type="nucleotide sequence ID" value="XM_038216055.1"/>
</dbReference>
<dbReference type="EnsemblMetazoa" id="XM_038216055.1">
    <property type="protein sequence ID" value="XP_038071983.1"/>
    <property type="gene ID" value="LOC119740680"/>
</dbReference>
<organism evidence="8 9">
    <name type="scientific">Patiria miniata</name>
    <name type="common">Bat star</name>
    <name type="synonym">Asterina miniata</name>
    <dbReference type="NCBI Taxonomy" id="46514"/>
    <lineage>
        <taxon>Eukaryota</taxon>
        <taxon>Metazoa</taxon>
        <taxon>Echinodermata</taxon>
        <taxon>Eleutherozoa</taxon>
        <taxon>Asterozoa</taxon>
        <taxon>Asteroidea</taxon>
        <taxon>Valvatacea</taxon>
        <taxon>Valvatida</taxon>
        <taxon>Asterinidae</taxon>
        <taxon>Patiria</taxon>
    </lineage>
</organism>
<dbReference type="Gene3D" id="3.10.100.10">
    <property type="entry name" value="Mannose-Binding Protein A, subunit A"/>
    <property type="match status" value="1"/>
</dbReference>
<dbReference type="PROSITE" id="PS50041">
    <property type="entry name" value="C_TYPE_LECTIN_2"/>
    <property type="match status" value="1"/>
</dbReference>
<keyword evidence="3" id="KW-0732">Signal</keyword>
<dbReference type="InterPro" id="IPR016186">
    <property type="entry name" value="C-type_lectin-like/link_sf"/>
</dbReference>
<evidence type="ECO:0000256" key="6">
    <source>
        <dbReference type="SAM" id="MobiDB-lite"/>
    </source>
</evidence>
<evidence type="ECO:0000256" key="1">
    <source>
        <dbReference type="ARBA" id="ARBA00004613"/>
    </source>
</evidence>
<dbReference type="InterPro" id="IPR018378">
    <property type="entry name" value="C-type_lectin_CS"/>
</dbReference>
<proteinExistence type="predicted"/>
<sequence>MGFALLPGRIGVDPATSSPPKPLTYDDAREACRRLGAKMAAPRSDQENDFLASLAQGSEIWVACTDRRQEGEWECEGSQDGQEIYTNWRMGEPNNYGRREDCIKIRSVDKKWNDTPCERMLLAVCKRHSIGSCFATNNEGRLEVDSCL</sequence>
<evidence type="ECO:0000256" key="5">
    <source>
        <dbReference type="ARBA" id="ARBA00023157"/>
    </source>
</evidence>
<dbReference type="Proteomes" id="UP000887568">
    <property type="component" value="Unplaced"/>
</dbReference>
<dbReference type="Pfam" id="PF00059">
    <property type="entry name" value="Lectin_C"/>
    <property type="match status" value="1"/>
</dbReference>
<keyword evidence="9" id="KW-1185">Reference proteome</keyword>
<dbReference type="AlphaFoldDB" id="A0A914B765"/>
<keyword evidence="2" id="KW-0964">Secreted</keyword>
<accession>A0A914B765</accession>
<reference evidence="8" key="1">
    <citation type="submission" date="2022-11" db="UniProtKB">
        <authorList>
            <consortium name="EnsemblMetazoa"/>
        </authorList>
    </citation>
    <scope>IDENTIFICATION</scope>
</reference>
<keyword evidence="4" id="KW-0430">Lectin</keyword>
<evidence type="ECO:0000313" key="9">
    <source>
        <dbReference type="Proteomes" id="UP000887568"/>
    </source>
</evidence>
<comment type="subcellular location">
    <subcellularLocation>
        <location evidence="1">Secreted</location>
    </subcellularLocation>
</comment>
<evidence type="ECO:0000256" key="3">
    <source>
        <dbReference type="ARBA" id="ARBA00022729"/>
    </source>
</evidence>
<dbReference type="GO" id="GO:0030246">
    <property type="term" value="F:carbohydrate binding"/>
    <property type="evidence" value="ECO:0007669"/>
    <property type="project" value="UniProtKB-KW"/>
</dbReference>
<dbReference type="GeneID" id="119740680"/>
<dbReference type="InterPro" id="IPR016187">
    <property type="entry name" value="CTDL_fold"/>
</dbReference>
<evidence type="ECO:0000313" key="8">
    <source>
        <dbReference type="EnsemblMetazoa" id="XP_038071983.1"/>
    </source>
</evidence>
<dbReference type="InterPro" id="IPR001304">
    <property type="entry name" value="C-type_lectin-like"/>
</dbReference>
<keyword evidence="5" id="KW-1015">Disulfide bond</keyword>
<dbReference type="OrthoDB" id="538816at2759"/>
<dbReference type="SMART" id="SM00034">
    <property type="entry name" value="CLECT"/>
    <property type="match status" value="1"/>
</dbReference>
<feature type="domain" description="C-type lectin" evidence="7">
    <location>
        <begin position="24"/>
        <end position="126"/>
    </location>
</feature>
<dbReference type="OMA" id="NDTPCER"/>
<dbReference type="PANTHER" id="PTHR22799:SF1">
    <property type="entry name" value="C-TYPE LECTIN DOMAIN FAMILY 11 MEMBER A"/>
    <property type="match status" value="1"/>
</dbReference>
<dbReference type="PROSITE" id="PS00615">
    <property type="entry name" value="C_TYPE_LECTIN_1"/>
    <property type="match status" value="1"/>
</dbReference>
<dbReference type="GO" id="GO:0008083">
    <property type="term" value="F:growth factor activity"/>
    <property type="evidence" value="ECO:0007669"/>
    <property type="project" value="TreeGrafter"/>
</dbReference>
<protein>
    <recommendedName>
        <fullName evidence="7">C-type lectin domain-containing protein</fullName>
    </recommendedName>
</protein>
<dbReference type="PANTHER" id="PTHR22799">
    <property type="entry name" value="TETRANECTIN-RELATED"/>
    <property type="match status" value="1"/>
</dbReference>
<evidence type="ECO:0000256" key="2">
    <source>
        <dbReference type="ARBA" id="ARBA00022525"/>
    </source>
</evidence>
<dbReference type="InterPro" id="IPR051663">
    <property type="entry name" value="CLec_Tetranectin-domain"/>
</dbReference>
<dbReference type="GO" id="GO:0005615">
    <property type="term" value="C:extracellular space"/>
    <property type="evidence" value="ECO:0007669"/>
    <property type="project" value="TreeGrafter"/>
</dbReference>
<evidence type="ECO:0000259" key="7">
    <source>
        <dbReference type="PROSITE" id="PS50041"/>
    </source>
</evidence>
<evidence type="ECO:0000256" key="4">
    <source>
        <dbReference type="ARBA" id="ARBA00022734"/>
    </source>
</evidence>
<name>A0A914B765_PATMI</name>
<feature type="region of interest" description="Disordered" evidence="6">
    <location>
        <begin position="1"/>
        <end position="24"/>
    </location>
</feature>